<dbReference type="PROSITE" id="PS51257">
    <property type="entry name" value="PROKAR_LIPOPROTEIN"/>
    <property type="match status" value="1"/>
</dbReference>
<name>A0A1W1EL41_9ZZZZ</name>
<dbReference type="AlphaFoldDB" id="A0A1W1EL41"/>
<reference evidence="2" key="1">
    <citation type="submission" date="2016-10" db="EMBL/GenBank/DDBJ databases">
        <authorList>
            <person name="de Groot N.N."/>
        </authorList>
    </citation>
    <scope>NUCLEOTIDE SEQUENCE</scope>
</reference>
<protein>
    <submittedName>
        <fullName evidence="2">Uncharacterized protein</fullName>
    </submittedName>
</protein>
<feature type="region of interest" description="Disordered" evidence="1">
    <location>
        <begin position="28"/>
        <end position="49"/>
    </location>
</feature>
<sequence>MNLKNIFVSLILSLILISCGGGGSIENSTSSNSINSNSDTTINNNESSEVKTTPNINMETIYRSFNVGFGGSGSFSFSRDNGDNNDPVWLNSTDLILDDNIENNREYQEIKYFDASNFDILQQKLKKSKFIVYWITKYWSESWNNLSTIQNAMDAGYIPVFNYWYFADELLGGLPDENEIQEYYEHNLRISRFLSKLHGTKFVIMEPEFNKNTVIDDKSNQDKFISIISNAIDNIKNNTSDVKFSLCMMDRGSRSVNSDSYENDKCGYENCALGDKEEWDKLEYIYNSLLSKLDFISFEEMIAQFNKTVNTPYSNDDIGIEYLDTRVSNFSKYLKDKYNKPIFMPYIAVATATWSDENSDGKIDNSELDLSGWEDEADNFYKNLMQKRDELLENGLFGFAVMSLFDDPTHDINGYQYYANNEYHLGIIKSSAQDEVDKYSFGDIEFKRDIVETIFGD</sequence>
<gene>
    <name evidence="2" type="ORF">MNB_SV-15-132</name>
</gene>
<proteinExistence type="predicted"/>
<feature type="compositionally biased region" description="Low complexity" evidence="1">
    <location>
        <begin position="28"/>
        <end position="47"/>
    </location>
</feature>
<dbReference type="EMBL" id="FRYL01000044">
    <property type="protein sequence ID" value="SHO81585.1"/>
    <property type="molecule type" value="Genomic_DNA"/>
</dbReference>
<accession>A0A1W1EL41</accession>
<evidence type="ECO:0000313" key="2">
    <source>
        <dbReference type="EMBL" id="SHO81585.1"/>
    </source>
</evidence>
<organism evidence="2">
    <name type="scientific">hydrothermal vent metagenome</name>
    <dbReference type="NCBI Taxonomy" id="652676"/>
    <lineage>
        <taxon>unclassified sequences</taxon>
        <taxon>metagenomes</taxon>
        <taxon>ecological metagenomes</taxon>
    </lineage>
</organism>
<evidence type="ECO:0000256" key="1">
    <source>
        <dbReference type="SAM" id="MobiDB-lite"/>
    </source>
</evidence>